<keyword evidence="2" id="KW-1185">Reference proteome</keyword>
<protein>
    <submittedName>
        <fullName evidence="1">Uncharacterized protein</fullName>
    </submittedName>
</protein>
<dbReference type="Pfam" id="PF22541">
    <property type="entry name" value="DUF7005"/>
    <property type="match status" value="1"/>
</dbReference>
<accession>A0A4Q2UHP6</accession>
<proteinExistence type="predicted"/>
<organism evidence="1 2">
    <name type="scientific">Spirosoma sordidisoli</name>
    <dbReference type="NCBI Taxonomy" id="2502893"/>
    <lineage>
        <taxon>Bacteria</taxon>
        <taxon>Pseudomonadati</taxon>
        <taxon>Bacteroidota</taxon>
        <taxon>Cytophagia</taxon>
        <taxon>Cytophagales</taxon>
        <taxon>Cytophagaceae</taxon>
        <taxon>Spirosoma</taxon>
    </lineage>
</organism>
<dbReference type="EMBL" id="SBLB01000010">
    <property type="protein sequence ID" value="RYC67005.1"/>
    <property type="molecule type" value="Genomic_DNA"/>
</dbReference>
<dbReference type="RefSeq" id="WP_129605812.1">
    <property type="nucleotide sequence ID" value="NZ_SBLB01000010.1"/>
</dbReference>
<sequence>MTAPSSNTLLRNSHIALPDELEAYLQNNFSGKEISHEPVAVDEPYGAVWAAHLASQGNVFQLLRACYPQLNFPIQDGINKTQEYIDAVLKGKPCTAGYTPVLSQPERVRLQVHASLIGTVPVLIVPDNEDFVRLVQCFLHKNNPMPVPASMGASLLNGLNNWERIHALKRSWLRTNPAETWNQEFSKNVLPNPGLYKDKLILLSTKPYSNVSADRLGLTEAAWAAYSLSIRLEHECAHLYTLRRFGCATNNLHDELIADYIGISKTLGTYRKDWMLAFMGLEAYPAYRKGARLENYLGDTNLTPEGFSQLTTLIKQAIESIARFDTALGPIRSAQDQMSRMDALCTTDLIDIASVKGANNLLQTYQKSAEVMKYNQND</sequence>
<evidence type="ECO:0000313" key="1">
    <source>
        <dbReference type="EMBL" id="RYC67005.1"/>
    </source>
</evidence>
<evidence type="ECO:0000313" key="2">
    <source>
        <dbReference type="Proteomes" id="UP000290407"/>
    </source>
</evidence>
<dbReference type="InterPro" id="IPR054274">
    <property type="entry name" value="DUF7005"/>
</dbReference>
<comment type="caution">
    <text evidence="1">The sequence shown here is derived from an EMBL/GenBank/DDBJ whole genome shotgun (WGS) entry which is preliminary data.</text>
</comment>
<gene>
    <name evidence="1" type="ORF">EQG79_26910</name>
</gene>
<name>A0A4Q2UHP6_9BACT</name>
<dbReference type="AlphaFoldDB" id="A0A4Q2UHP6"/>
<dbReference type="Proteomes" id="UP000290407">
    <property type="component" value="Unassembled WGS sequence"/>
</dbReference>
<reference evidence="1 2" key="1">
    <citation type="submission" date="2019-01" db="EMBL/GenBank/DDBJ databases">
        <title>Spirosoma flava sp. nov., a propanil-degrading bacterium isolated from herbicide-contaminated soil.</title>
        <authorList>
            <person name="Zhang L."/>
            <person name="Jiang J.-D."/>
        </authorList>
    </citation>
    <scope>NUCLEOTIDE SEQUENCE [LARGE SCALE GENOMIC DNA]</scope>
    <source>
        <strain evidence="1 2">TY50</strain>
    </source>
</reference>